<organism evidence="2 3">
    <name type="scientific">Thermus scotoductus</name>
    <dbReference type="NCBI Taxonomy" id="37636"/>
    <lineage>
        <taxon>Bacteria</taxon>
        <taxon>Thermotogati</taxon>
        <taxon>Deinococcota</taxon>
        <taxon>Deinococci</taxon>
        <taxon>Thermales</taxon>
        <taxon>Thermaceae</taxon>
        <taxon>Thermus</taxon>
    </lineage>
</organism>
<gene>
    <name evidence="2" type="ORF">CSW33_10110</name>
</gene>
<evidence type="ECO:0000313" key="3">
    <source>
        <dbReference type="Proteomes" id="UP000286928"/>
    </source>
</evidence>
<protein>
    <submittedName>
        <fullName evidence="2">Uncharacterized protein</fullName>
    </submittedName>
</protein>
<reference evidence="2 3" key="1">
    <citation type="journal article" date="2019" name="Extremophiles">
        <title>Biogeography of thermophiles and predominance of Thermus scotoductus in domestic water heaters.</title>
        <authorList>
            <person name="Wilpiszeski R.L."/>
            <person name="Zhang Z."/>
            <person name="House C.H."/>
        </authorList>
    </citation>
    <scope>NUCLEOTIDE SEQUENCE [LARGE SCALE GENOMIC DNA]</scope>
    <source>
        <strain evidence="2 3">20_S20</strain>
    </source>
</reference>
<proteinExistence type="predicted"/>
<dbReference type="Proteomes" id="UP000286928">
    <property type="component" value="Unassembled WGS sequence"/>
</dbReference>
<comment type="caution">
    <text evidence="2">The sequence shown here is derived from an EMBL/GenBank/DDBJ whole genome shotgun (WGS) entry which is preliminary data.</text>
</comment>
<sequence length="135" mass="14760">MTRTTALSLVVLAGIIGYFWSIWHIGEPQGRAEAEMQKVEMPASAQISLSENREARGSGSELCHARITWITRAGAEISFAFEGEAENVYARWPSGEYKARVADTCTGTECRFTLPRPGMADVRIALDSCPPEPAP</sequence>
<accession>A0A430S6H7</accession>
<evidence type="ECO:0000313" key="2">
    <source>
        <dbReference type="EMBL" id="RTH30502.1"/>
    </source>
</evidence>
<feature type="transmembrane region" description="Helical" evidence="1">
    <location>
        <begin position="6"/>
        <end position="26"/>
    </location>
</feature>
<dbReference type="EMBL" id="PEMD01000294">
    <property type="protein sequence ID" value="RTH30502.1"/>
    <property type="molecule type" value="Genomic_DNA"/>
</dbReference>
<name>A0A430S6H7_THESC</name>
<evidence type="ECO:0000256" key="1">
    <source>
        <dbReference type="SAM" id="Phobius"/>
    </source>
</evidence>
<keyword evidence="1" id="KW-0472">Membrane</keyword>
<keyword evidence="1" id="KW-0812">Transmembrane</keyword>
<keyword evidence="1" id="KW-1133">Transmembrane helix</keyword>
<dbReference type="AlphaFoldDB" id="A0A430S6H7"/>